<sequence length="122" mass="13635">MATKYLAQIVFNGTQVVGRAFLRSIRQEIEASQRAAKARAKTSPISKESGDTVTGITIQEALQVLNVKDIKDVEGINKNYKHLFDINSKTRGGSLYLQSKVVRAKERIFQEIAKVKPELEKS</sequence>
<dbReference type="Proteomes" id="UP000549394">
    <property type="component" value="Unassembled WGS sequence"/>
</dbReference>
<comment type="similarity">
    <text evidence="2">Belongs to the TIM16/PAM16 family.</text>
</comment>
<evidence type="ECO:0000256" key="1">
    <source>
        <dbReference type="ARBA" id="ARBA00004637"/>
    </source>
</evidence>
<comment type="subcellular location">
    <subcellularLocation>
        <location evidence="1">Mitochondrion inner membrane</location>
        <topology evidence="1">Peripheral membrane protein</topology>
    </subcellularLocation>
</comment>
<keyword evidence="10" id="KW-1185">Reference proteome</keyword>
<reference evidence="9 10" key="1">
    <citation type="submission" date="2020-08" db="EMBL/GenBank/DDBJ databases">
        <authorList>
            <person name="Hejnol A."/>
        </authorList>
    </citation>
    <scope>NUCLEOTIDE SEQUENCE [LARGE SCALE GENOMIC DNA]</scope>
</reference>
<dbReference type="InterPro" id="IPR005341">
    <property type="entry name" value="Tim16"/>
</dbReference>
<dbReference type="PANTHER" id="PTHR12388:SF0">
    <property type="entry name" value="MITOCHONDRIAL IMPORT INNER MEMBRANE TRANSLOCASE SUBUNIT TIM16"/>
    <property type="match status" value="1"/>
</dbReference>
<dbReference type="GO" id="GO:0005744">
    <property type="term" value="C:TIM23 mitochondrial import inner membrane translocase complex"/>
    <property type="evidence" value="ECO:0007669"/>
    <property type="project" value="InterPro"/>
</dbReference>
<dbReference type="AlphaFoldDB" id="A0A7I8W3T4"/>
<protein>
    <submittedName>
        <fullName evidence="9">DgyrCDS11533</fullName>
    </submittedName>
</protein>
<evidence type="ECO:0000256" key="3">
    <source>
        <dbReference type="ARBA" id="ARBA00022448"/>
    </source>
</evidence>
<comment type="caution">
    <text evidence="9">The sequence shown here is derived from an EMBL/GenBank/DDBJ whole genome shotgun (WGS) entry which is preliminary data.</text>
</comment>
<dbReference type="EMBL" id="CAJFCJ010000019">
    <property type="protein sequence ID" value="CAD5123163.1"/>
    <property type="molecule type" value="Genomic_DNA"/>
</dbReference>
<keyword evidence="8" id="KW-0472">Membrane</keyword>
<evidence type="ECO:0000256" key="5">
    <source>
        <dbReference type="ARBA" id="ARBA00022927"/>
    </source>
</evidence>
<evidence type="ECO:0000313" key="9">
    <source>
        <dbReference type="EMBL" id="CAD5123163.1"/>
    </source>
</evidence>
<proteinExistence type="inferred from homology"/>
<dbReference type="GO" id="GO:0030150">
    <property type="term" value="P:protein import into mitochondrial matrix"/>
    <property type="evidence" value="ECO:0007669"/>
    <property type="project" value="InterPro"/>
</dbReference>
<dbReference type="Gene3D" id="1.10.287.110">
    <property type="entry name" value="DnaJ domain"/>
    <property type="match status" value="1"/>
</dbReference>
<dbReference type="FunFam" id="1.10.287.110:FF:000006">
    <property type="entry name" value="Import inner membrane translocase subunit TIM16"/>
    <property type="match status" value="1"/>
</dbReference>
<dbReference type="Pfam" id="PF03656">
    <property type="entry name" value="Pam16"/>
    <property type="match status" value="1"/>
</dbReference>
<evidence type="ECO:0000256" key="4">
    <source>
        <dbReference type="ARBA" id="ARBA00022792"/>
    </source>
</evidence>
<evidence type="ECO:0000256" key="2">
    <source>
        <dbReference type="ARBA" id="ARBA00008817"/>
    </source>
</evidence>
<organism evidence="9 10">
    <name type="scientific">Dimorphilus gyrociliatus</name>
    <dbReference type="NCBI Taxonomy" id="2664684"/>
    <lineage>
        <taxon>Eukaryota</taxon>
        <taxon>Metazoa</taxon>
        <taxon>Spiralia</taxon>
        <taxon>Lophotrochozoa</taxon>
        <taxon>Annelida</taxon>
        <taxon>Polychaeta</taxon>
        <taxon>Polychaeta incertae sedis</taxon>
        <taxon>Dinophilidae</taxon>
        <taxon>Dimorphilus</taxon>
    </lineage>
</organism>
<dbReference type="InterPro" id="IPR036869">
    <property type="entry name" value="J_dom_sf"/>
</dbReference>
<evidence type="ECO:0000256" key="6">
    <source>
        <dbReference type="ARBA" id="ARBA00023010"/>
    </source>
</evidence>
<accession>A0A7I8W3T4</accession>
<dbReference type="PANTHER" id="PTHR12388">
    <property type="entry name" value="MITOCHONDRIA ASSOCIATED GRANULOCYTE MACROPHAGE CSF SIGNALING MOLECULE"/>
    <property type="match status" value="1"/>
</dbReference>
<keyword evidence="7" id="KW-0496">Mitochondrion</keyword>
<gene>
    <name evidence="9" type="ORF">DGYR_LOCUS10873</name>
</gene>
<evidence type="ECO:0000256" key="7">
    <source>
        <dbReference type="ARBA" id="ARBA00023128"/>
    </source>
</evidence>
<name>A0A7I8W3T4_9ANNE</name>
<keyword evidence="3" id="KW-0813">Transport</keyword>
<keyword evidence="4" id="KW-0999">Mitochondrion inner membrane</keyword>
<evidence type="ECO:0000313" key="10">
    <source>
        <dbReference type="Proteomes" id="UP000549394"/>
    </source>
</evidence>
<keyword evidence="5" id="KW-0653">Protein transport</keyword>
<dbReference type="OrthoDB" id="10262892at2759"/>
<evidence type="ECO:0000256" key="8">
    <source>
        <dbReference type="ARBA" id="ARBA00023136"/>
    </source>
</evidence>
<keyword evidence="6" id="KW-0811">Translocation</keyword>